<feature type="binding site" evidence="10">
    <location>
        <position position="263"/>
    </location>
    <ligand>
        <name>thiamine diphosphate</name>
        <dbReference type="ChEBI" id="CHEBI:58937"/>
    </ligand>
</feature>
<keyword evidence="5 10" id="KW-0479">Metal-binding</keyword>
<dbReference type="CDD" id="cd07033">
    <property type="entry name" value="TPP_PYR_DXS_TK_like"/>
    <property type="match status" value="1"/>
</dbReference>
<gene>
    <name evidence="10 12" type="primary">dxs</name>
    <name evidence="12" type="ORF">L4923_25700</name>
</gene>
<dbReference type="InterPro" id="IPR005477">
    <property type="entry name" value="Dxylulose-5-P_synthase"/>
</dbReference>
<dbReference type="CDD" id="cd02007">
    <property type="entry name" value="TPP_DXS"/>
    <property type="match status" value="1"/>
</dbReference>
<comment type="caution">
    <text evidence="12">The sequence shown here is derived from an EMBL/GenBank/DDBJ whole genome shotgun (WGS) entry which is preliminary data.</text>
</comment>
<evidence type="ECO:0000256" key="9">
    <source>
        <dbReference type="ARBA" id="ARBA00023229"/>
    </source>
</evidence>
<dbReference type="PANTHER" id="PTHR43322">
    <property type="entry name" value="1-D-DEOXYXYLULOSE 5-PHOSPHATE SYNTHASE-RELATED"/>
    <property type="match status" value="1"/>
</dbReference>
<keyword evidence="13" id="KW-1185">Reference proteome</keyword>
<name>A0ABS9QNL7_9HYPH</name>
<dbReference type="PROSITE" id="PS00801">
    <property type="entry name" value="TRANSKETOLASE_1"/>
    <property type="match status" value="1"/>
</dbReference>
<feature type="binding site" evidence="10">
    <location>
        <position position="59"/>
    </location>
    <ligand>
        <name>thiamine diphosphate</name>
        <dbReference type="ChEBI" id="CHEBI:58937"/>
    </ligand>
</feature>
<keyword evidence="4 10" id="KW-0808">Transferase</keyword>
<feature type="binding site" evidence="10">
    <location>
        <begin position="100"/>
        <end position="102"/>
    </location>
    <ligand>
        <name>thiamine diphosphate</name>
        <dbReference type="ChEBI" id="CHEBI:58937"/>
    </ligand>
</feature>
<keyword evidence="9 10" id="KW-0414">Isoprene biosynthesis</keyword>
<evidence type="ECO:0000256" key="4">
    <source>
        <dbReference type="ARBA" id="ARBA00022679"/>
    </source>
</evidence>
<dbReference type="NCBIfam" id="NF003933">
    <property type="entry name" value="PRK05444.2-2"/>
    <property type="match status" value="1"/>
</dbReference>
<dbReference type="Gene3D" id="3.40.50.920">
    <property type="match status" value="1"/>
</dbReference>
<dbReference type="InterPro" id="IPR020826">
    <property type="entry name" value="Transketolase_BS"/>
</dbReference>
<evidence type="ECO:0000313" key="12">
    <source>
        <dbReference type="EMBL" id="MCG7508438.1"/>
    </source>
</evidence>
<accession>A0ABS9QNL7</accession>
<keyword evidence="6 10" id="KW-0460">Magnesium</keyword>
<dbReference type="Gene3D" id="3.40.50.970">
    <property type="match status" value="2"/>
</dbReference>
<dbReference type="EMBL" id="JAKREW010000042">
    <property type="protein sequence ID" value="MCG7508438.1"/>
    <property type="molecule type" value="Genomic_DNA"/>
</dbReference>
<dbReference type="EC" id="2.2.1.7" evidence="10"/>
<sequence length="642" mass="67544">MLGDTVLKQIARELRTELLDAVSATGGHLSAGLGVVELTVALHAVFDTPNDRIVWDVGHQSYPHKILTGRRGAMKTLRQIGGLSGFPSRAESEYDAFGTAHSSTAISAALGMAHTIRLNREDRRCVAVVGDGALSAGLAYEALNNAALDPGLRLLVILNDNGMSISPAVGGLHAHLGNILASRGMCRGGAGCGKALQSLSDPKGTQGEVGASPQATLFEALGLIYTGPVDGHDLDALVPMLRGLRDRQGVQLLHVVTRKGYGYLPAEHDPVSYHGPGKFDPKVGLKPAVASRPPSQTYTQVFSDWICDEAARDKRVVAITPAMREGSGLVEFQHRYPDRCFDVGIAEQHAVTLGGGFAAEGFRPVVAIYSTFLQRGYDQLIHDIAIQRLPVTFAIDRAGVVGADGPTHMGAFDMAYMRCVPNLIVMAPADENECRQMLHTALLHDGPAAVRYPRGTGPGLLPDAELAALPIGVGDLKRVTKAQRGSRIALLAFGSMVKPALVAAERIDATVANMRFVKPLDVELVQDLALTHDVLVTAEEGCIAGGAGSACLEALAKRHILCPFLQLGLADDFIPHGDPAGLLAAAGLDADGIEASIRRFVECLDTAAQGDAGIAAVMSSKTMAVSHTTPTVASAVRRGGLQ</sequence>
<comment type="cofactor">
    <cofactor evidence="10">
        <name>thiamine diphosphate</name>
        <dbReference type="ChEBI" id="CHEBI:58937"/>
    </cofactor>
    <text evidence="10">Binds 1 thiamine pyrophosphate per subunit.</text>
</comment>
<dbReference type="GO" id="GO:0008661">
    <property type="term" value="F:1-deoxy-D-xylulose-5-phosphate synthase activity"/>
    <property type="evidence" value="ECO:0007669"/>
    <property type="project" value="UniProtKB-EC"/>
</dbReference>
<feature type="binding site" evidence="10">
    <location>
        <position position="161"/>
    </location>
    <ligand>
        <name>thiamine diphosphate</name>
        <dbReference type="ChEBI" id="CHEBI:58937"/>
    </ligand>
</feature>
<reference evidence="12 13" key="1">
    <citation type="submission" date="2022-02" db="EMBL/GenBank/DDBJ databases">
        <title>Draft genome sequence of Mezorhizobium retamae strain IRAMC:0171 isolated from Retama raetam nodules.</title>
        <authorList>
            <person name="Bengaied R."/>
            <person name="Sbissi I."/>
            <person name="Huber K."/>
            <person name="Ghodbane F."/>
            <person name="Nouioui I."/>
            <person name="Tarhouni M."/>
            <person name="Gtari M."/>
        </authorList>
    </citation>
    <scope>NUCLEOTIDE SEQUENCE [LARGE SCALE GENOMIC DNA]</scope>
    <source>
        <strain evidence="12 13">IRAMC:0171</strain>
    </source>
</reference>
<dbReference type="NCBIfam" id="TIGR00204">
    <property type="entry name" value="dxs"/>
    <property type="match status" value="1"/>
</dbReference>
<protein>
    <recommendedName>
        <fullName evidence="10">1-deoxy-D-xylulose-5-phosphate synthase</fullName>
        <ecNumber evidence="10">2.2.1.7</ecNumber>
    </recommendedName>
    <alternativeName>
        <fullName evidence="10">1-deoxyxylulose-5-phosphate synthase</fullName>
        <shortName evidence="10">DXP synthase</shortName>
        <shortName evidence="10">DXPS</shortName>
    </alternativeName>
</protein>
<dbReference type="SMART" id="SM00861">
    <property type="entry name" value="Transket_pyr"/>
    <property type="match status" value="1"/>
</dbReference>
<keyword evidence="7 10" id="KW-0784">Thiamine biosynthesis</keyword>
<evidence type="ECO:0000256" key="10">
    <source>
        <dbReference type="HAMAP-Rule" id="MF_00315"/>
    </source>
</evidence>
<dbReference type="InterPro" id="IPR009014">
    <property type="entry name" value="Transketo_C/PFOR_II"/>
</dbReference>
<dbReference type="Pfam" id="PF13292">
    <property type="entry name" value="DXP_synthase_N"/>
    <property type="match status" value="1"/>
</dbReference>
<dbReference type="InterPro" id="IPR033248">
    <property type="entry name" value="Transketolase_C"/>
</dbReference>
<comment type="similarity">
    <text evidence="2 10">Belongs to the transketolase family. DXPS subfamily.</text>
</comment>
<dbReference type="InterPro" id="IPR005475">
    <property type="entry name" value="Transketolase-like_Pyr-bd"/>
</dbReference>
<evidence type="ECO:0000313" key="13">
    <source>
        <dbReference type="Proteomes" id="UP001201701"/>
    </source>
</evidence>
<feature type="binding site" evidence="10">
    <location>
        <position position="161"/>
    </location>
    <ligand>
        <name>Mg(2+)</name>
        <dbReference type="ChEBI" id="CHEBI:18420"/>
    </ligand>
</feature>
<feature type="domain" description="Transketolase-like pyrimidine-binding" evidence="11">
    <location>
        <begin position="296"/>
        <end position="460"/>
    </location>
</feature>
<comment type="subunit">
    <text evidence="3 10">Homodimer.</text>
</comment>
<comment type="function">
    <text evidence="10">Catalyzes the acyloin condensation reaction between C atoms 2 and 3 of pyruvate and glyceraldehyde 3-phosphate to yield 1-deoxy-D-xylulose-5-phosphate (DXP).</text>
</comment>
<comment type="cofactor">
    <cofactor evidence="10">
        <name>Mg(2+)</name>
        <dbReference type="ChEBI" id="CHEBI:18420"/>
    </cofactor>
    <text evidence="10">Binds 1 Mg(2+) ion per subunit.</text>
</comment>
<feature type="binding site" evidence="10">
    <location>
        <position position="131"/>
    </location>
    <ligand>
        <name>Mg(2+)</name>
        <dbReference type="ChEBI" id="CHEBI:18420"/>
    </ligand>
</feature>
<dbReference type="Pfam" id="PF02779">
    <property type="entry name" value="Transket_pyr"/>
    <property type="match status" value="1"/>
</dbReference>
<dbReference type="PANTHER" id="PTHR43322:SF5">
    <property type="entry name" value="1-DEOXY-D-XYLULOSE-5-PHOSPHATE SYNTHASE, CHLOROPLASTIC"/>
    <property type="match status" value="1"/>
</dbReference>
<feature type="binding site" evidence="10">
    <location>
        <begin position="132"/>
        <end position="133"/>
    </location>
    <ligand>
        <name>thiamine diphosphate</name>
        <dbReference type="ChEBI" id="CHEBI:58937"/>
    </ligand>
</feature>
<evidence type="ECO:0000256" key="3">
    <source>
        <dbReference type="ARBA" id="ARBA00011738"/>
    </source>
</evidence>
<dbReference type="Proteomes" id="UP001201701">
    <property type="component" value="Unassembled WGS sequence"/>
</dbReference>
<evidence type="ECO:0000256" key="6">
    <source>
        <dbReference type="ARBA" id="ARBA00022842"/>
    </source>
</evidence>
<evidence type="ECO:0000256" key="8">
    <source>
        <dbReference type="ARBA" id="ARBA00023052"/>
    </source>
</evidence>
<dbReference type="HAMAP" id="MF_00315">
    <property type="entry name" value="DXP_synth"/>
    <property type="match status" value="1"/>
</dbReference>
<evidence type="ECO:0000256" key="7">
    <source>
        <dbReference type="ARBA" id="ARBA00022977"/>
    </source>
</evidence>
<dbReference type="Pfam" id="PF02780">
    <property type="entry name" value="Transketolase_C"/>
    <property type="match status" value="1"/>
</dbReference>
<proteinExistence type="inferred from homology"/>
<dbReference type="SUPFAM" id="SSF52922">
    <property type="entry name" value="TK C-terminal domain-like"/>
    <property type="match status" value="1"/>
</dbReference>
<dbReference type="InterPro" id="IPR049557">
    <property type="entry name" value="Transketolase_CS"/>
</dbReference>
<organism evidence="12 13">
    <name type="scientific">Mesorhizobium retamae</name>
    <dbReference type="NCBI Taxonomy" id="2912854"/>
    <lineage>
        <taxon>Bacteria</taxon>
        <taxon>Pseudomonadati</taxon>
        <taxon>Pseudomonadota</taxon>
        <taxon>Alphaproteobacteria</taxon>
        <taxon>Hyphomicrobiales</taxon>
        <taxon>Phyllobacteriaceae</taxon>
        <taxon>Mesorhizobium</taxon>
    </lineage>
</organism>
<evidence type="ECO:0000256" key="2">
    <source>
        <dbReference type="ARBA" id="ARBA00011081"/>
    </source>
</evidence>
<evidence type="ECO:0000259" key="11">
    <source>
        <dbReference type="SMART" id="SM00861"/>
    </source>
</evidence>
<dbReference type="InterPro" id="IPR029061">
    <property type="entry name" value="THDP-binding"/>
</dbReference>
<feature type="binding site" evidence="10">
    <location>
        <position position="347"/>
    </location>
    <ligand>
        <name>thiamine diphosphate</name>
        <dbReference type="ChEBI" id="CHEBI:58937"/>
    </ligand>
</feature>
<evidence type="ECO:0000256" key="5">
    <source>
        <dbReference type="ARBA" id="ARBA00022723"/>
    </source>
</evidence>
<evidence type="ECO:0000256" key="1">
    <source>
        <dbReference type="ARBA" id="ARBA00004980"/>
    </source>
</evidence>
<comment type="pathway">
    <text evidence="1 10">Metabolic intermediate biosynthesis; 1-deoxy-D-xylulose 5-phosphate biosynthesis; 1-deoxy-D-xylulose 5-phosphate from D-glyceraldehyde 3-phosphate and pyruvate: step 1/1.</text>
</comment>
<keyword evidence="8 10" id="KW-0786">Thiamine pyrophosphate</keyword>
<dbReference type="PROSITE" id="PS00802">
    <property type="entry name" value="TRANSKETOLASE_2"/>
    <property type="match status" value="1"/>
</dbReference>
<dbReference type="SUPFAM" id="SSF52518">
    <property type="entry name" value="Thiamin diphosphate-binding fold (THDP-binding)"/>
    <property type="match status" value="2"/>
</dbReference>
<dbReference type="RefSeq" id="WP_239369950.1">
    <property type="nucleotide sequence ID" value="NZ_JAKREW010000042.1"/>
</dbReference>
<comment type="catalytic activity">
    <reaction evidence="10">
        <text>D-glyceraldehyde 3-phosphate + pyruvate + H(+) = 1-deoxy-D-xylulose 5-phosphate + CO2</text>
        <dbReference type="Rhea" id="RHEA:12605"/>
        <dbReference type="ChEBI" id="CHEBI:15361"/>
        <dbReference type="ChEBI" id="CHEBI:15378"/>
        <dbReference type="ChEBI" id="CHEBI:16526"/>
        <dbReference type="ChEBI" id="CHEBI:57792"/>
        <dbReference type="ChEBI" id="CHEBI:59776"/>
        <dbReference type="EC" id="2.2.1.7"/>
    </reaction>
</comment>